<evidence type="ECO:0000313" key="2">
    <source>
        <dbReference type="EMBL" id="OOF36754.1"/>
    </source>
</evidence>
<evidence type="ECO:0000313" key="3">
    <source>
        <dbReference type="Proteomes" id="UP000189437"/>
    </source>
</evidence>
<sequence>MKALINVALFFVSLAYPIYWLWGGDLQILVALPFIIGFFWGLKGLYEQSLMRYFSWGMALLLAIISMTKSSEMMYGYPIMINGLMLIIFGASLWQKQTIIERFARVQTPNLSEKGVGYTRKVTWFWCGFFLFNIVISGLTIYADLLDYWALYNGFISYLLMGILMVGEWIVRQYMKKHHEE</sequence>
<evidence type="ECO:0000256" key="1">
    <source>
        <dbReference type="SAM" id="Phobius"/>
    </source>
</evidence>
<feature type="transmembrane region" description="Helical" evidence="1">
    <location>
        <begin position="25"/>
        <end position="42"/>
    </location>
</feature>
<dbReference type="RefSeq" id="WP_077426901.1">
    <property type="nucleotide sequence ID" value="NZ_MLHH01000009.1"/>
</dbReference>
<dbReference type="Proteomes" id="UP000189437">
    <property type="component" value="Unassembled WGS sequence"/>
</dbReference>
<feature type="transmembrane region" description="Helical" evidence="1">
    <location>
        <begin position="149"/>
        <end position="171"/>
    </location>
</feature>
<gene>
    <name evidence="2" type="ORF">BKK48_04095</name>
</gene>
<accession>A0A1V3IAP9</accession>
<keyword evidence="1" id="KW-0472">Membrane</keyword>
<evidence type="ECO:0008006" key="4">
    <source>
        <dbReference type="Google" id="ProtNLM"/>
    </source>
</evidence>
<keyword evidence="1" id="KW-0812">Transmembrane</keyword>
<organism evidence="2 3">
    <name type="scientific">Rodentibacter heidelbergensis</name>
    <dbReference type="NCBI Taxonomy" id="1908258"/>
    <lineage>
        <taxon>Bacteria</taxon>
        <taxon>Pseudomonadati</taxon>
        <taxon>Pseudomonadota</taxon>
        <taxon>Gammaproteobacteria</taxon>
        <taxon>Pasteurellales</taxon>
        <taxon>Pasteurellaceae</taxon>
        <taxon>Rodentibacter</taxon>
    </lineage>
</organism>
<proteinExistence type="predicted"/>
<feature type="transmembrane region" description="Helical" evidence="1">
    <location>
        <begin position="74"/>
        <end position="94"/>
    </location>
</feature>
<feature type="transmembrane region" description="Helical" evidence="1">
    <location>
        <begin position="122"/>
        <end position="143"/>
    </location>
</feature>
<keyword evidence="1" id="KW-1133">Transmembrane helix</keyword>
<dbReference type="STRING" id="1908258.BKK48_04095"/>
<reference evidence="2 3" key="1">
    <citation type="submission" date="2016-10" db="EMBL/GenBank/DDBJ databases">
        <title>Rodentibacter gen. nov. and new species.</title>
        <authorList>
            <person name="Christensen H."/>
        </authorList>
    </citation>
    <scope>NUCLEOTIDE SEQUENCE [LARGE SCALE GENOMIC DNA]</scope>
    <source>
        <strain evidence="2 3">Ac69</strain>
    </source>
</reference>
<feature type="transmembrane region" description="Helical" evidence="1">
    <location>
        <begin position="49"/>
        <end position="68"/>
    </location>
</feature>
<dbReference type="OrthoDB" id="8537043at2"/>
<dbReference type="EMBL" id="MLHH01000009">
    <property type="protein sequence ID" value="OOF36754.1"/>
    <property type="molecule type" value="Genomic_DNA"/>
</dbReference>
<comment type="caution">
    <text evidence="2">The sequence shown here is derived from an EMBL/GenBank/DDBJ whole genome shotgun (WGS) entry which is preliminary data.</text>
</comment>
<keyword evidence="3" id="KW-1185">Reference proteome</keyword>
<dbReference type="AlphaFoldDB" id="A0A1V3IAP9"/>
<name>A0A1V3IAP9_9PAST</name>
<protein>
    <recommendedName>
        <fullName evidence="4">DNA gyrase subunit B</fullName>
    </recommendedName>
</protein>